<evidence type="ECO:0000256" key="1">
    <source>
        <dbReference type="SAM" id="MobiDB-lite"/>
    </source>
</evidence>
<reference evidence="2 3" key="1">
    <citation type="submission" date="2018-06" db="EMBL/GenBank/DDBJ databases">
        <authorList>
            <consortium name="Pathogen Informatics"/>
            <person name="Doyle S."/>
        </authorList>
    </citation>
    <scope>NUCLEOTIDE SEQUENCE [LARGE SCALE GENOMIC DNA]</scope>
    <source>
        <strain evidence="2 3">NCTC10313</strain>
    </source>
</reference>
<name>A0A377ZQ09_KLEPO</name>
<gene>
    <name evidence="2" type="ORF">NCTC10313_03794</name>
</gene>
<sequence>MIDAPANRTPAQAGADLMVAVAVVAGVIRFDVNHFIITHVQPQGAAAAAVNRAGAPDNAGCVACSLLNCRRGAAQRKGQGQPAGGQRQGAEGCRF</sequence>
<dbReference type="EMBL" id="UGLW01000003">
    <property type="protein sequence ID" value="STU78812.1"/>
    <property type="molecule type" value="Genomic_DNA"/>
</dbReference>
<dbReference type="Proteomes" id="UP000254487">
    <property type="component" value="Unassembled WGS sequence"/>
</dbReference>
<dbReference type="AlphaFoldDB" id="A0A377ZQ09"/>
<organism evidence="2 3">
    <name type="scientific">Klebsiella pneumoniae subsp. ozaenae</name>
    <dbReference type="NCBI Taxonomy" id="574"/>
    <lineage>
        <taxon>Bacteria</taxon>
        <taxon>Pseudomonadati</taxon>
        <taxon>Pseudomonadota</taxon>
        <taxon>Gammaproteobacteria</taxon>
        <taxon>Enterobacterales</taxon>
        <taxon>Enterobacteriaceae</taxon>
        <taxon>Klebsiella/Raoultella group</taxon>
        <taxon>Klebsiella</taxon>
        <taxon>Klebsiella pneumoniae complex</taxon>
    </lineage>
</organism>
<accession>A0A377ZQ09</accession>
<feature type="region of interest" description="Disordered" evidence="1">
    <location>
        <begin position="75"/>
        <end position="95"/>
    </location>
</feature>
<evidence type="ECO:0000313" key="2">
    <source>
        <dbReference type="EMBL" id="STU78812.1"/>
    </source>
</evidence>
<protein>
    <submittedName>
        <fullName evidence="2">Uncharacterized protein</fullName>
    </submittedName>
</protein>
<proteinExistence type="predicted"/>
<evidence type="ECO:0000313" key="3">
    <source>
        <dbReference type="Proteomes" id="UP000254487"/>
    </source>
</evidence>